<feature type="compositionally biased region" description="Basic and acidic residues" evidence="2">
    <location>
        <begin position="120"/>
        <end position="132"/>
    </location>
</feature>
<feature type="coiled-coil region" evidence="1">
    <location>
        <begin position="194"/>
        <end position="221"/>
    </location>
</feature>
<proteinExistence type="predicted"/>
<sequence>MASSTIPTITESTILQSYLLHPSPLPTILPYSAFLTQVPTSYRDPEYASSLKRLYRDLQFRRAITVEQVRDNIERECGPRAATLRAKLARQIAIDEGDREADAEEEASRRKRRRIATNAERLDGEEAEDAQIKEEELSDGIDEFTDSRYLAAHQTLYDHQSSLHPAAHVLPLASGLDHIRSSSASAFHTKESLLSAIENATESLEREIEGLEAECANTREQISETVGGLSDLRYGKRHRESEDEEGGHQFGDVLEAIGEFRDVMKEKITA</sequence>
<feature type="region of interest" description="Disordered" evidence="2">
    <location>
        <begin position="96"/>
        <end position="132"/>
    </location>
</feature>
<dbReference type="Pfam" id="PF09447">
    <property type="entry name" value="Cnl2_NKP2"/>
    <property type="match status" value="1"/>
</dbReference>
<organism evidence="3 4">
    <name type="scientific">Knufia fluminis</name>
    <dbReference type="NCBI Taxonomy" id="191047"/>
    <lineage>
        <taxon>Eukaryota</taxon>
        <taxon>Fungi</taxon>
        <taxon>Dikarya</taxon>
        <taxon>Ascomycota</taxon>
        <taxon>Pezizomycotina</taxon>
        <taxon>Eurotiomycetes</taxon>
        <taxon>Chaetothyriomycetidae</taxon>
        <taxon>Chaetothyriales</taxon>
        <taxon>Trichomeriaceae</taxon>
        <taxon>Knufia</taxon>
    </lineage>
</organism>
<dbReference type="EMBL" id="JAKLMC020000001">
    <property type="protein sequence ID" value="KAK5958636.1"/>
    <property type="molecule type" value="Genomic_DNA"/>
</dbReference>
<evidence type="ECO:0000256" key="1">
    <source>
        <dbReference type="SAM" id="Coils"/>
    </source>
</evidence>
<evidence type="ECO:0000313" key="3">
    <source>
        <dbReference type="EMBL" id="KAK5958636.1"/>
    </source>
</evidence>
<dbReference type="AlphaFoldDB" id="A0AAN8F260"/>
<keyword evidence="1" id="KW-0175">Coiled coil</keyword>
<dbReference type="GO" id="GO:0031511">
    <property type="term" value="C:Mis6-Sim4 complex"/>
    <property type="evidence" value="ECO:0007669"/>
    <property type="project" value="TreeGrafter"/>
</dbReference>
<keyword evidence="4" id="KW-1185">Reference proteome</keyword>
<accession>A0AAN8F260</accession>
<name>A0AAN8F260_9EURO</name>
<dbReference type="Proteomes" id="UP001316803">
    <property type="component" value="Unassembled WGS sequence"/>
</dbReference>
<feature type="compositionally biased region" description="Acidic residues" evidence="2">
    <location>
        <begin position="96"/>
        <end position="105"/>
    </location>
</feature>
<gene>
    <name evidence="3" type="ORF">OHC33_000479</name>
</gene>
<evidence type="ECO:0000313" key="4">
    <source>
        <dbReference type="Proteomes" id="UP001316803"/>
    </source>
</evidence>
<dbReference type="PANTHER" id="PTHR28064:SF1">
    <property type="entry name" value="INNER KINETOCHORE SUBUNIT NKP2"/>
    <property type="match status" value="1"/>
</dbReference>
<dbReference type="InterPro" id="IPR018565">
    <property type="entry name" value="Nkp2/Cnl2"/>
</dbReference>
<protein>
    <submittedName>
        <fullName evidence="3">Uncharacterized protein</fullName>
    </submittedName>
</protein>
<dbReference type="PANTHER" id="PTHR28064">
    <property type="entry name" value="INNER KINETOCHORE SUBUNIT NKP2"/>
    <property type="match status" value="1"/>
</dbReference>
<reference evidence="3 4" key="1">
    <citation type="submission" date="2022-12" db="EMBL/GenBank/DDBJ databases">
        <title>Genomic features and morphological characterization of a novel Knufia sp. strain isolated from spacecraft assembly facility.</title>
        <authorList>
            <person name="Teixeira M."/>
            <person name="Chander A.M."/>
            <person name="Stajich J.E."/>
            <person name="Venkateswaran K."/>
        </authorList>
    </citation>
    <scope>NUCLEOTIDE SEQUENCE [LARGE SCALE GENOMIC DNA]</scope>
    <source>
        <strain evidence="3 4">FJI-L2-BK-P2</strain>
    </source>
</reference>
<comment type="caution">
    <text evidence="3">The sequence shown here is derived from an EMBL/GenBank/DDBJ whole genome shotgun (WGS) entry which is preliminary data.</text>
</comment>
<dbReference type="GO" id="GO:0007059">
    <property type="term" value="P:chromosome segregation"/>
    <property type="evidence" value="ECO:0007669"/>
    <property type="project" value="TreeGrafter"/>
</dbReference>
<evidence type="ECO:0000256" key="2">
    <source>
        <dbReference type="SAM" id="MobiDB-lite"/>
    </source>
</evidence>